<evidence type="ECO:0000256" key="3">
    <source>
        <dbReference type="ARBA" id="ARBA00022525"/>
    </source>
</evidence>
<reference evidence="7" key="1">
    <citation type="submission" date="2020-07" db="EMBL/GenBank/DDBJ databases">
        <title>Ethylene signaling mediates host invasion by parasitic plants.</title>
        <authorList>
            <person name="Yoshida S."/>
        </authorList>
    </citation>
    <scope>NUCLEOTIDE SEQUENCE</scope>
    <source>
        <strain evidence="7">Okayama</strain>
    </source>
</reference>
<evidence type="ECO:0000256" key="1">
    <source>
        <dbReference type="ARBA" id="ARBA00004613"/>
    </source>
</evidence>
<dbReference type="GO" id="GO:0005576">
    <property type="term" value="C:extracellular region"/>
    <property type="evidence" value="ECO:0007669"/>
    <property type="project" value="UniProtKB-SubCell"/>
</dbReference>
<protein>
    <submittedName>
        <fullName evidence="7">Rapid alkalinization factor</fullName>
    </submittedName>
</protein>
<dbReference type="Proteomes" id="UP000653305">
    <property type="component" value="Unassembled WGS sequence"/>
</dbReference>
<dbReference type="GO" id="GO:0019722">
    <property type="term" value="P:calcium-mediated signaling"/>
    <property type="evidence" value="ECO:0007669"/>
    <property type="project" value="TreeGrafter"/>
</dbReference>
<dbReference type="EMBL" id="BMAC01000109">
    <property type="protein sequence ID" value="GFP85614.1"/>
    <property type="molecule type" value="Genomic_DNA"/>
</dbReference>
<dbReference type="OrthoDB" id="1613518at2759"/>
<keyword evidence="5" id="KW-0732">Signal</keyword>
<evidence type="ECO:0000256" key="2">
    <source>
        <dbReference type="ARBA" id="ARBA00009178"/>
    </source>
</evidence>
<evidence type="ECO:0000313" key="7">
    <source>
        <dbReference type="EMBL" id="GFP85614.1"/>
    </source>
</evidence>
<dbReference type="GO" id="GO:0005179">
    <property type="term" value="F:hormone activity"/>
    <property type="evidence" value="ECO:0007669"/>
    <property type="project" value="UniProtKB-KW"/>
</dbReference>
<evidence type="ECO:0000313" key="8">
    <source>
        <dbReference type="Proteomes" id="UP000653305"/>
    </source>
</evidence>
<keyword evidence="4" id="KW-0372">Hormone</keyword>
<keyword evidence="6" id="KW-1015">Disulfide bond</keyword>
<dbReference type="PANTHER" id="PTHR33136:SF13">
    <property type="entry name" value="OS10G0328900 PROTEIN"/>
    <property type="match status" value="1"/>
</dbReference>
<comment type="subcellular location">
    <subcellularLocation>
        <location evidence="1">Secreted</location>
    </subcellularLocation>
</comment>
<evidence type="ECO:0000256" key="5">
    <source>
        <dbReference type="ARBA" id="ARBA00022729"/>
    </source>
</evidence>
<evidence type="ECO:0000256" key="6">
    <source>
        <dbReference type="ARBA" id="ARBA00023157"/>
    </source>
</evidence>
<comment type="similarity">
    <text evidence="2">Belongs to the plant rapid alkalinization factor (RALF) family.</text>
</comment>
<name>A0A830BLV8_9LAMI</name>
<dbReference type="InterPro" id="IPR008801">
    <property type="entry name" value="RALF"/>
</dbReference>
<comment type="caution">
    <text evidence="7">The sequence shown here is derived from an EMBL/GenBank/DDBJ whole genome shotgun (WGS) entry which is preliminary data.</text>
</comment>
<accession>A0A830BLV8</accession>
<proteinExistence type="inferred from homology"/>
<dbReference type="PANTHER" id="PTHR33136">
    <property type="entry name" value="RAPID ALKALINIZATION FACTOR-LIKE"/>
    <property type="match status" value="1"/>
</dbReference>
<sequence>MDSESNRRVLATKTYISYGALKPGSTPCSHKGASYYNCRLGAQANPYYRSCNRVTRCGRGG</sequence>
<dbReference type="GO" id="GO:0009506">
    <property type="term" value="C:plasmodesma"/>
    <property type="evidence" value="ECO:0007669"/>
    <property type="project" value="TreeGrafter"/>
</dbReference>
<keyword evidence="3" id="KW-0964">Secreted</keyword>
<dbReference type="Pfam" id="PF05498">
    <property type="entry name" value="RALF"/>
    <property type="match status" value="1"/>
</dbReference>
<keyword evidence="8" id="KW-1185">Reference proteome</keyword>
<dbReference type="AlphaFoldDB" id="A0A830BLV8"/>
<gene>
    <name evidence="7" type="ORF">PHJA_000705100</name>
</gene>
<organism evidence="7 8">
    <name type="scientific">Phtheirospermum japonicum</name>
    <dbReference type="NCBI Taxonomy" id="374723"/>
    <lineage>
        <taxon>Eukaryota</taxon>
        <taxon>Viridiplantae</taxon>
        <taxon>Streptophyta</taxon>
        <taxon>Embryophyta</taxon>
        <taxon>Tracheophyta</taxon>
        <taxon>Spermatophyta</taxon>
        <taxon>Magnoliopsida</taxon>
        <taxon>eudicotyledons</taxon>
        <taxon>Gunneridae</taxon>
        <taxon>Pentapetalae</taxon>
        <taxon>asterids</taxon>
        <taxon>lamiids</taxon>
        <taxon>Lamiales</taxon>
        <taxon>Orobanchaceae</taxon>
        <taxon>Orobanchaceae incertae sedis</taxon>
        <taxon>Phtheirospermum</taxon>
    </lineage>
</organism>
<evidence type="ECO:0000256" key="4">
    <source>
        <dbReference type="ARBA" id="ARBA00022702"/>
    </source>
</evidence>